<dbReference type="SUPFAM" id="SSF46689">
    <property type="entry name" value="Homeodomain-like"/>
    <property type="match status" value="1"/>
</dbReference>
<dbReference type="Pfam" id="PF00440">
    <property type="entry name" value="TetR_N"/>
    <property type="match status" value="1"/>
</dbReference>
<dbReference type="Proteomes" id="UP000315677">
    <property type="component" value="Unassembled WGS sequence"/>
</dbReference>
<dbReference type="PROSITE" id="PS50977">
    <property type="entry name" value="HTH_TETR_2"/>
    <property type="match status" value="1"/>
</dbReference>
<keyword evidence="7" id="KW-1185">Reference proteome</keyword>
<dbReference type="EMBL" id="VFPA01000005">
    <property type="protein sequence ID" value="TQM03951.1"/>
    <property type="molecule type" value="Genomic_DNA"/>
</dbReference>
<dbReference type="GO" id="GO:0003700">
    <property type="term" value="F:DNA-binding transcription factor activity"/>
    <property type="evidence" value="ECO:0007669"/>
    <property type="project" value="TreeGrafter"/>
</dbReference>
<dbReference type="InterPro" id="IPR041347">
    <property type="entry name" value="MftR_C"/>
</dbReference>
<dbReference type="InterPro" id="IPR050109">
    <property type="entry name" value="HTH-type_TetR-like_transc_reg"/>
</dbReference>
<name>A0A543D3P8_9PSEU</name>
<organism evidence="6 7">
    <name type="scientific">Pseudonocardia kunmingensis</name>
    <dbReference type="NCBI Taxonomy" id="630975"/>
    <lineage>
        <taxon>Bacteria</taxon>
        <taxon>Bacillati</taxon>
        <taxon>Actinomycetota</taxon>
        <taxon>Actinomycetes</taxon>
        <taxon>Pseudonocardiales</taxon>
        <taxon>Pseudonocardiaceae</taxon>
        <taxon>Pseudonocardia</taxon>
    </lineage>
</organism>
<keyword evidence="2 4" id="KW-0238">DNA-binding</keyword>
<evidence type="ECO:0000259" key="5">
    <source>
        <dbReference type="PROSITE" id="PS50977"/>
    </source>
</evidence>
<evidence type="ECO:0000256" key="1">
    <source>
        <dbReference type="ARBA" id="ARBA00023015"/>
    </source>
</evidence>
<dbReference type="PANTHER" id="PTHR30055:SF238">
    <property type="entry name" value="MYCOFACTOCIN BIOSYNTHESIS TRANSCRIPTIONAL REGULATOR MFTR-RELATED"/>
    <property type="match status" value="1"/>
</dbReference>
<evidence type="ECO:0000256" key="2">
    <source>
        <dbReference type="ARBA" id="ARBA00023125"/>
    </source>
</evidence>
<evidence type="ECO:0000313" key="6">
    <source>
        <dbReference type="EMBL" id="TQM03951.1"/>
    </source>
</evidence>
<protein>
    <submittedName>
        <fullName evidence="6">TetR family transcriptional regulator</fullName>
    </submittedName>
</protein>
<dbReference type="AlphaFoldDB" id="A0A543D3P8"/>
<sequence>MGLRERKKQATRAALSWAAVRLAVERGFDEVRVEDIAAAVDVSPRTFNNYFSSKAEAIAARQLERARAIADALRARPAGEPLWPSITEAVVERYALGQHDDGPDPRWVAGVRLMMGEPALQGEVLKATAAAATELAAAVGERTGTDARDMYPRLVAGAVLAAAQVCTDQWLHADPPVQMAPLLRAALGQLAAGLPVPR</sequence>
<dbReference type="GO" id="GO:0000976">
    <property type="term" value="F:transcription cis-regulatory region binding"/>
    <property type="evidence" value="ECO:0007669"/>
    <property type="project" value="TreeGrafter"/>
</dbReference>
<accession>A0A543D3P8</accession>
<evidence type="ECO:0000313" key="7">
    <source>
        <dbReference type="Proteomes" id="UP000315677"/>
    </source>
</evidence>
<comment type="caution">
    <text evidence="6">The sequence shown here is derived from an EMBL/GenBank/DDBJ whole genome shotgun (WGS) entry which is preliminary data.</text>
</comment>
<dbReference type="PANTHER" id="PTHR30055">
    <property type="entry name" value="HTH-TYPE TRANSCRIPTIONAL REGULATOR RUTR"/>
    <property type="match status" value="1"/>
</dbReference>
<reference evidence="6 7" key="1">
    <citation type="submission" date="2019-06" db="EMBL/GenBank/DDBJ databases">
        <title>Sequencing the genomes of 1000 actinobacteria strains.</title>
        <authorList>
            <person name="Klenk H.-P."/>
        </authorList>
    </citation>
    <scope>NUCLEOTIDE SEQUENCE [LARGE SCALE GENOMIC DNA]</scope>
    <source>
        <strain evidence="6 7">DSM 45301</strain>
    </source>
</reference>
<dbReference type="InterPro" id="IPR001647">
    <property type="entry name" value="HTH_TetR"/>
</dbReference>
<dbReference type="Pfam" id="PF17754">
    <property type="entry name" value="TetR_C_14"/>
    <property type="match status" value="1"/>
</dbReference>
<dbReference type="Gene3D" id="1.10.10.60">
    <property type="entry name" value="Homeodomain-like"/>
    <property type="match status" value="1"/>
</dbReference>
<feature type="domain" description="HTH tetR-type" evidence="5">
    <location>
        <begin position="9"/>
        <end position="69"/>
    </location>
</feature>
<evidence type="ECO:0000256" key="3">
    <source>
        <dbReference type="ARBA" id="ARBA00023163"/>
    </source>
</evidence>
<feature type="DNA-binding region" description="H-T-H motif" evidence="4">
    <location>
        <begin position="32"/>
        <end position="51"/>
    </location>
</feature>
<evidence type="ECO:0000256" key="4">
    <source>
        <dbReference type="PROSITE-ProRule" id="PRU00335"/>
    </source>
</evidence>
<dbReference type="RefSeq" id="WP_142060957.1">
    <property type="nucleotide sequence ID" value="NZ_VFPA01000005.1"/>
</dbReference>
<keyword evidence="1" id="KW-0805">Transcription regulation</keyword>
<dbReference type="Gene3D" id="1.10.357.10">
    <property type="entry name" value="Tetracycline Repressor, domain 2"/>
    <property type="match status" value="1"/>
</dbReference>
<proteinExistence type="predicted"/>
<gene>
    <name evidence="6" type="ORF">FB558_6976</name>
</gene>
<keyword evidence="3" id="KW-0804">Transcription</keyword>
<dbReference type="InterPro" id="IPR009057">
    <property type="entry name" value="Homeodomain-like_sf"/>
</dbReference>
<dbReference type="OrthoDB" id="3296001at2"/>